<organism evidence="2 3">
    <name type="scientific">Flavimaribacter sediminis</name>
    <dbReference type="NCBI Taxonomy" id="2865987"/>
    <lineage>
        <taxon>Bacteria</taxon>
        <taxon>Pseudomonadati</taxon>
        <taxon>Pseudomonadota</taxon>
        <taxon>Alphaproteobacteria</taxon>
        <taxon>Hyphomicrobiales</taxon>
        <taxon>Rhizobiaceae</taxon>
        <taxon>Flavimaribacter</taxon>
    </lineage>
</organism>
<dbReference type="EMBL" id="JAICBX010000002">
    <property type="protein sequence ID" value="MBW8637434.1"/>
    <property type="molecule type" value="Genomic_DNA"/>
</dbReference>
<accession>A0AAE3D099</accession>
<name>A0AAE3D099_9HYPH</name>
<dbReference type="InterPro" id="IPR009282">
    <property type="entry name" value="DUF937"/>
</dbReference>
<dbReference type="Pfam" id="PF06078">
    <property type="entry name" value="DUF937"/>
    <property type="match status" value="1"/>
</dbReference>
<dbReference type="Proteomes" id="UP001196509">
    <property type="component" value="Unassembled WGS sequence"/>
</dbReference>
<keyword evidence="3" id="KW-1185">Reference proteome</keyword>
<dbReference type="RefSeq" id="WP_220228137.1">
    <property type="nucleotide sequence ID" value="NZ_JAICBX010000002.1"/>
</dbReference>
<reference evidence="2" key="1">
    <citation type="submission" date="2021-08" db="EMBL/GenBank/DDBJ databases">
        <title>Hoeflea bacterium WL0058 sp. nov., isolated from the sediment.</title>
        <authorList>
            <person name="Wang L."/>
            <person name="Zhang D."/>
        </authorList>
    </citation>
    <scope>NUCLEOTIDE SEQUENCE</scope>
    <source>
        <strain evidence="2">WL0058</strain>
    </source>
</reference>
<dbReference type="AlphaFoldDB" id="A0AAE3D099"/>
<feature type="region of interest" description="Disordered" evidence="1">
    <location>
        <begin position="209"/>
        <end position="231"/>
    </location>
</feature>
<comment type="caution">
    <text evidence="2">The sequence shown here is derived from an EMBL/GenBank/DDBJ whole genome shotgun (WGS) entry which is preliminary data.</text>
</comment>
<gene>
    <name evidence="2" type="ORF">K1W69_09560</name>
</gene>
<proteinExistence type="predicted"/>
<evidence type="ECO:0000313" key="2">
    <source>
        <dbReference type="EMBL" id="MBW8637434.1"/>
    </source>
</evidence>
<evidence type="ECO:0000256" key="1">
    <source>
        <dbReference type="SAM" id="MobiDB-lite"/>
    </source>
</evidence>
<sequence length="265" mass="29723">MLPLYDMMMQAQNGEAMRVMARQFGLDEDQAARAMEALMPAFSTGLKRKATNPYTMMDFWQAFADPGHTQYFENMTKAFTPKGIDEGNHILGQLFGSKEISRAVAYQAAQFSGLSQEILKQMMPVIAASMMGGLYKQASNAFGANSAQGANVFTDMMEQMTGVRQKPKEFEYPFVTMMEQMFGSGKKEPDKKPAVDNPFMKMFEDMMAASMPSSKPEPEPEPEKSANPYDKLFGNMFEAGIEIQKDYQKNMESIFDTYVSGAKKQ</sequence>
<protein>
    <submittedName>
        <fullName evidence="2">DUF937 domain-containing protein</fullName>
    </submittedName>
</protein>
<evidence type="ECO:0000313" key="3">
    <source>
        <dbReference type="Proteomes" id="UP001196509"/>
    </source>
</evidence>